<reference evidence="1" key="2">
    <citation type="submission" date="2023-01" db="EMBL/GenBank/DDBJ databases">
        <authorList>
            <person name="Petersen C."/>
        </authorList>
    </citation>
    <scope>NUCLEOTIDE SEQUENCE</scope>
    <source>
        <strain evidence="1">IBT 17514</strain>
    </source>
</reference>
<gene>
    <name evidence="1" type="ORF">N7493_010491</name>
</gene>
<dbReference type="Proteomes" id="UP001215712">
    <property type="component" value="Unassembled WGS sequence"/>
</dbReference>
<name>A0AAD6HCW5_9EURO</name>
<proteinExistence type="predicted"/>
<evidence type="ECO:0000313" key="1">
    <source>
        <dbReference type="EMBL" id="KAJ5709157.1"/>
    </source>
</evidence>
<evidence type="ECO:0000313" key="2">
    <source>
        <dbReference type="Proteomes" id="UP001215712"/>
    </source>
</evidence>
<protein>
    <submittedName>
        <fullName evidence="1">Uncharacterized protein</fullName>
    </submittedName>
</protein>
<dbReference type="EMBL" id="JAQJAN010000019">
    <property type="protein sequence ID" value="KAJ5709157.1"/>
    <property type="molecule type" value="Genomic_DNA"/>
</dbReference>
<comment type="caution">
    <text evidence="1">The sequence shown here is derived from an EMBL/GenBank/DDBJ whole genome shotgun (WGS) entry which is preliminary data.</text>
</comment>
<keyword evidence="2" id="KW-1185">Reference proteome</keyword>
<reference evidence="1" key="1">
    <citation type="journal article" date="2023" name="IMA Fungus">
        <title>Comparative genomic study of the Penicillium genus elucidates a diverse pangenome and 15 lateral gene transfer events.</title>
        <authorList>
            <person name="Petersen C."/>
            <person name="Sorensen T."/>
            <person name="Nielsen M.R."/>
            <person name="Sondergaard T.E."/>
            <person name="Sorensen J.L."/>
            <person name="Fitzpatrick D.A."/>
            <person name="Frisvad J.C."/>
            <person name="Nielsen K.L."/>
        </authorList>
    </citation>
    <scope>NUCLEOTIDE SEQUENCE</scope>
    <source>
        <strain evidence="1">IBT 17514</strain>
    </source>
</reference>
<organism evidence="1 2">
    <name type="scientific">Penicillium malachiteum</name>
    <dbReference type="NCBI Taxonomy" id="1324776"/>
    <lineage>
        <taxon>Eukaryota</taxon>
        <taxon>Fungi</taxon>
        <taxon>Dikarya</taxon>
        <taxon>Ascomycota</taxon>
        <taxon>Pezizomycotina</taxon>
        <taxon>Eurotiomycetes</taxon>
        <taxon>Eurotiomycetidae</taxon>
        <taxon>Eurotiales</taxon>
        <taxon>Aspergillaceae</taxon>
        <taxon>Penicillium</taxon>
    </lineage>
</organism>
<dbReference type="AlphaFoldDB" id="A0AAD6HCW5"/>
<accession>A0AAD6HCW5</accession>
<sequence>MSSIQSSVLSLASATTIDAMATSNTYKNQTSRSINSELPPPPCDFAQVNRMDEVESGVPVGMSSGFWVCCTCSQLANECLSPERCAICGHRRCSQCTAA</sequence>